<reference evidence="9" key="1">
    <citation type="submission" date="2023-07" db="EMBL/GenBank/DDBJ databases">
        <authorList>
            <person name="Yue Y."/>
        </authorList>
    </citation>
    <scope>NUCLEOTIDE SEQUENCE [LARGE SCALE GENOMIC DNA]</scope>
    <source>
        <strain evidence="9">2Y89</strain>
    </source>
</reference>
<comment type="caution">
    <text evidence="5">Lacks conserved residue(s) required for the propagation of feature annotation.</text>
</comment>
<dbReference type="CDD" id="cd02440">
    <property type="entry name" value="AdoMet_MTases"/>
    <property type="match status" value="1"/>
</dbReference>
<dbReference type="SUPFAM" id="SSF53335">
    <property type="entry name" value="S-adenosyl-L-methionine-dependent methyltransferases"/>
    <property type="match status" value="1"/>
</dbReference>
<feature type="binding site" evidence="5">
    <location>
        <position position="146"/>
    </location>
    <ligand>
        <name>S-adenosyl-L-methionine</name>
        <dbReference type="ChEBI" id="CHEBI:59789"/>
    </ligand>
</feature>
<gene>
    <name evidence="5 8" type="primary">prmC</name>
    <name evidence="8" type="ORF">LBV24_05985</name>
</gene>
<keyword evidence="3 5" id="KW-0949">S-adenosyl-L-methionine</keyword>
<evidence type="ECO:0000313" key="8">
    <source>
        <dbReference type="EMBL" id="MCA0152757.1"/>
    </source>
</evidence>
<dbReference type="GO" id="GO:0032259">
    <property type="term" value="P:methylation"/>
    <property type="evidence" value="ECO:0007669"/>
    <property type="project" value="UniProtKB-KW"/>
</dbReference>
<evidence type="ECO:0000256" key="2">
    <source>
        <dbReference type="ARBA" id="ARBA00022679"/>
    </source>
</evidence>
<dbReference type="GO" id="GO:0102559">
    <property type="term" value="F:peptide chain release factor N(5)-glutamine methyltransferase activity"/>
    <property type="evidence" value="ECO:0007669"/>
    <property type="project" value="UniProtKB-EC"/>
</dbReference>
<keyword evidence="1 5" id="KW-0489">Methyltransferase</keyword>
<feature type="binding site" evidence="5">
    <location>
        <begin position="123"/>
        <end position="127"/>
    </location>
    <ligand>
        <name>S-adenosyl-L-methionine</name>
        <dbReference type="ChEBI" id="CHEBI:59789"/>
    </ligand>
</feature>
<evidence type="ECO:0000256" key="5">
    <source>
        <dbReference type="HAMAP-Rule" id="MF_02126"/>
    </source>
</evidence>
<dbReference type="EMBL" id="JAIUJS010000003">
    <property type="protein sequence ID" value="MCA0152757.1"/>
    <property type="molecule type" value="Genomic_DNA"/>
</dbReference>
<dbReference type="Pfam" id="PF05175">
    <property type="entry name" value="MTS"/>
    <property type="match status" value="1"/>
</dbReference>
<comment type="caution">
    <text evidence="8">The sequence shown here is derived from an EMBL/GenBank/DDBJ whole genome shotgun (WGS) entry which is preliminary data.</text>
</comment>
<keyword evidence="2 5" id="KW-0808">Transferase</keyword>
<dbReference type="RefSeq" id="WP_224477691.1">
    <property type="nucleotide sequence ID" value="NZ_JAIUJS010000003.1"/>
</dbReference>
<keyword evidence="9" id="KW-1185">Reference proteome</keyword>
<protein>
    <recommendedName>
        <fullName evidence="5">Release factor glutamine methyltransferase</fullName>
        <shortName evidence="5">RF MTase</shortName>
        <ecNumber evidence="5">2.1.1.297</ecNumber>
    </recommendedName>
    <alternativeName>
        <fullName evidence="5">N5-glutamine methyltransferase PrmC</fullName>
    </alternativeName>
    <alternativeName>
        <fullName evidence="5">Protein-(glutamine-N5) MTase PrmC</fullName>
    </alternativeName>
    <alternativeName>
        <fullName evidence="5">Protein-glutamine N-methyltransferase PrmC</fullName>
    </alternativeName>
</protein>
<dbReference type="PANTHER" id="PTHR18895">
    <property type="entry name" value="HEMK METHYLTRANSFERASE"/>
    <property type="match status" value="1"/>
</dbReference>
<dbReference type="InterPro" id="IPR004556">
    <property type="entry name" value="HemK-like"/>
</dbReference>
<dbReference type="InterPro" id="IPR029063">
    <property type="entry name" value="SAM-dependent_MTases_sf"/>
</dbReference>
<feature type="domain" description="Methyltransferase small" evidence="6">
    <location>
        <begin position="115"/>
        <end position="199"/>
    </location>
</feature>
<accession>A0ABS7Y1P3</accession>
<dbReference type="HAMAP" id="MF_02126">
    <property type="entry name" value="RF_methyltr_PrmC"/>
    <property type="match status" value="1"/>
</dbReference>
<dbReference type="Pfam" id="PF17827">
    <property type="entry name" value="PrmC_N"/>
    <property type="match status" value="1"/>
</dbReference>
<dbReference type="PROSITE" id="PS00092">
    <property type="entry name" value="N6_MTASE"/>
    <property type="match status" value="1"/>
</dbReference>
<name>A0ABS7Y1P3_9FLAO</name>
<dbReference type="InterPro" id="IPR007848">
    <property type="entry name" value="Small_mtfrase_dom"/>
</dbReference>
<evidence type="ECO:0000256" key="4">
    <source>
        <dbReference type="ARBA" id="ARBA00048391"/>
    </source>
</evidence>
<evidence type="ECO:0000256" key="3">
    <source>
        <dbReference type="ARBA" id="ARBA00022691"/>
    </source>
</evidence>
<dbReference type="PANTHER" id="PTHR18895:SF74">
    <property type="entry name" value="MTRF1L RELEASE FACTOR GLUTAMINE METHYLTRANSFERASE"/>
    <property type="match status" value="1"/>
</dbReference>
<dbReference type="InterPro" id="IPR002052">
    <property type="entry name" value="DNA_methylase_N6_adenine_CS"/>
</dbReference>
<dbReference type="InterPro" id="IPR040758">
    <property type="entry name" value="PrmC_N"/>
</dbReference>
<dbReference type="Proteomes" id="UP001198402">
    <property type="component" value="Unassembled WGS sequence"/>
</dbReference>
<feature type="binding site" evidence="5">
    <location>
        <position position="194"/>
    </location>
    <ligand>
        <name>S-adenosyl-L-methionine</name>
        <dbReference type="ChEBI" id="CHEBI:59789"/>
    </ligand>
</feature>
<sequence>MKALDLKDVFHQKLDAIYGKNEVESFFFLSLEHYLNIPRFQLALDPEFTLTKDETNLFFKILEALKQQQPIQYILGETEFFGLKFIVNEHVLIPRQETEELVDWIIRDNSKNNEITLNILDIGTGSGCIAIALAKNLPNSNVYALDISSEALKVARDNAKINEVEIQFIQADVLSNSNDNHKLENSMFDIIVSNPPYVRISEKGEMKPNVLENEPYLALFVDDDDPLKFYKAITKFANQKLKNGGQLYFEINQYLGEETKQLLIDANYDKIELLEDLNSNLRMLKGLKK</sequence>
<evidence type="ECO:0000256" key="1">
    <source>
        <dbReference type="ARBA" id="ARBA00022603"/>
    </source>
</evidence>
<comment type="catalytic activity">
    <reaction evidence="4 5">
        <text>L-glutaminyl-[peptide chain release factor] + S-adenosyl-L-methionine = N(5)-methyl-L-glutaminyl-[peptide chain release factor] + S-adenosyl-L-homocysteine + H(+)</text>
        <dbReference type="Rhea" id="RHEA:42896"/>
        <dbReference type="Rhea" id="RHEA-COMP:10271"/>
        <dbReference type="Rhea" id="RHEA-COMP:10272"/>
        <dbReference type="ChEBI" id="CHEBI:15378"/>
        <dbReference type="ChEBI" id="CHEBI:30011"/>
        <dbReference type="ChEBI" id="CHEBI:57856"/>
        <dbReference type="ChEBI" id="CHEBI:59789"/>
        <dbReference type="ChEBI" id="CHEBI:61891"/>
        <dbReference type="EC" id="2.1.1.297"/>
    </reaction>
</comment>
<comment type="similarity">
    <text evidence="5">Belongs to the protein N5-glutamine methyltransferase family. PrmC subfamily.</text>
</comment>
<dbReference type="InterPro" id="IPR019874">
    <property type="entry name" value="RF_methyltr_PrmC"/>
</dbReference>
<dbReference type="InterPro" id="IPR050320">
    <property type="entry name" value="N5-glutamine_MTase"/>
</dbReference>
<dbReference type="NCBIfam" id="TIGR00536">
    <property type="entry name" value="hemK_fam"/>
    <property type="match status" value="1"/>
</dbReference>
<dbReference type="Gene3D" id="1.10.8.10">
    <property type="entry name" value="DNA helicase RuvA subunit, C-terminal domain"/>
    <property type="match status" value="1"/>
</dbReference>
<evidence type="ECO:0000259" key="6">
    <source>
        <dbReference type="Pfam" id="PF05175"/>
    </source>
</evidence>
<feature type="domain" description="Release factor glutamine methyltransferase N-terminal" evidence="7">
    <location>
        <begin position="31"/>
        <end position="76"/>
    </location>
</feature>
<comment type="function">
    <text evidence="5">Methylates the class 1 translation termination release factors RF1/PrfA and RF2/PrfB on the glutamine residue of the universally conserved GGQ motif.</text>
</comment>
<organism evidence="8 9">
    <name type="scientific">Winogradskyella vincentii</name>
    <dbReference type="NCBI Taxonomy" id="2877122"/>
    <lineage>
        <taxon>Bacteria</taxon>
        <taxon>Pseudomonadati</taxon>
        <taxon>Bacteroidota</taxon>
        <taxon>Flavobacteriia</taxon>
        <taxon>Flavobacteriales</taxon>
        <taxon>Flavobacteriaceae</taxon>
        <taxon>Winogradskyella</taxon>
    </lineage>
</organism>
<dbReference type="Gene3D" id="3.40.50.150">
    <property type="entry name" value="Vaccinia Virus protein VP39"/>
    <property type="match status" value="1"/>
</dbReference>
<proteinExistence type="inferred from homology"/>
<feature type="binding site" evidence="5">
    <location>
        <begin position="194"/>
        <end position="197"/>
    </location>
    <ligand>
        <name>substrate</name>
    </ligand>
</feature>
<evidence type="ECO:0000259" key="7">
    <source>
        <dbReference type="Pfam" id="PF17827"/>
    </source>
</evidence>
<evidence type="ECO:0000313" key="9">
    <source>
        <dbReference type="Proteomes" id="UP001198402"/>
    </source>
</evidence>
<dbReference type="EC" id="2.1.1.297" evidence="5"/>
<dbReference type="NCBIfam" id="TIGR03534">
    <property type="entry name" value="RF_mod_PrmC"/>
    <property type="match status" value="1"/>
</dbReference>